<evidence type="ECO:0000313" key="2">
    <source>
        <dbReference type="EMBL" id="GAI91800.1"/>
    </source>
</evidence>
<protein>
    <recommendedName>
        <fullName evidence="1">PTS EIIA type-2 domain-containing protein</fullName>
    </recommendedName>
</protein>
<reference evidence="2" key="1">
    <citation type="journal article" date="2014" name="Front. Microbiol.">
        <title>High frequency of phylogenetically diverse reductive dehalogenase-homologous genes in deep subseafloor sedimentary metagenomes.</title>
        <authorList>
            <person name="Kawai M."/>
            <person name="Futagami T."/>
            <person name="Toyoda A."/>
            <person name="Takaki Y."/>
            <person name="Nishi S."/>
            <person name="Hori S."/>
            <person name="Arai W."/>
            <person name="Tsubouchi T."/>
            <person name="Morono Y."/>
            <person name="Uchiyama I."/>
            <person name="Ito T."/>
            <person name="Fujiyama A."/>
            <person name="Inagaki F."/>
            <person name="Takami H."/>
        </authorList>
    </citation>
    <scope>NUCLEOTIDE SEQUENCE</scope>
    <source>
        <strain evidence="2">Expedition CK06-06</strain>
    </source>
</reference>
<sequence length="277" mass="32565">ARVKSDKKHITYDFPNRETAELLLAKIIDAFRHEGFYVHLLDIRRHLYAIRKEDTFITMRYSSWKIVFDCREEDVPFIHTLFYEALAELQRIMRHLQSLTDRKTIGERIFDEPVNTRLRVNGKEKALLSRMFVPNGMEYNLQGKSKHEILEELTRLFIDSKQLPPERYNDTLLMLLDRERDISTGMQDGIAFPHARTDIVHRLITVVGVQKEGIDFNSFDGQPAHIFIATLIPAEKPEPYLKLMAVLSRFLSVEENRERMIACSSNRELYEILRELA</sequence>
<dbReference type="PROSITE" id="PS51094">
    <property type="entry name" value="PTS_EIIA_TYPE_2"/>
    <property type="match status" value="1"/>
</dbReference>
<dbReference type="InterPro" id="IPR051541">
    <property type="entry name" value="PTS_SugarTrans_NitroReg"/>
</dbReference>
<dbReference type="CDD" id="cd00211">
    <property type="entry name" value="PTS_IIA_fru"/>
    <property type="match status" value="1"/>
</dbReference>
<dbReference type="Gene3D" id="3.40.930.10">
    <property type="entry name" value="Mannitol-specific EII, Chain A"/>
    <property type="match status" value="1"/>
</dbReference>
<dbReference type="AlphaFoldDB" id="X1TW44"/>
<dbReference type="PANTHER" id="PTHR47738:SF1">
    <property type="entry name" value="NITROGEN REGULATORY PROTEIN"/>
    <property type="match status" value="1"/>
</dbReference>
<dbReference type="Pfam" id="PF00359">
    <property type="entry name" value="PTS_EIIA_2"/>
    <property type="match status" value="1"/>
</dbReference>
<dbReference type="PANTHER" id="PTHR47738">
    <property type="entry name" value="PTS SYSTEM FRUCTOSE-LIKE EIIA COMPONENT-RELATED"/>
    <property type="match status" value="1"/>
</dbReference>
<dbReference type="EMBL" id="BARW01015186">
    <property type="protein sequence ID" value="GAI91800.1"/>
    <property type="molecule type" value="Genomic_DNA"/>
</dbReference>
<gene>
    <name evidence="2" type="ORF">S12H4_26714</name>
</gene>
<name>X1TW44_9ZZZZ</name>
<dbReference type="GO" id="GO:0030295">
    <property type="term" value="F:protein kinase activator activity"/>
    <property type="evidence" value="ECO:0007669"/>
    <property type="project" value="TreeGrafter"/>
</dbReference>
<proteinExistence type="predicted"/>
<dbReference type="SUPFAM" id="SSF55804">
    <property type="entry name" value="Phoshotransferase/anion transport protein"/>
    <property type="match status" value="1"/>
</dbReference>
<comment type="caution">
    <text evidence="2">The sequence shown here is derived from an EMBL/GenBank/DDBJ whole genome shotgun (WGS) entry which is preliminary data.</text>
</comment>
<dbReference type="InterPro" id="IPR016152">
    <property type="entry name" value="PTrfase/Anion_transptr"/>
</dbReference>
<evidence type="ECO:0000259" key="1">
    <source>
        <dbReference type="PROSITE" id="PS51094"/>
    </source>
</evidence>
<organism evidence="2">
    <name type="scientific">marine sediment metagenome</name>
    <dbReference type="NCBI Taxonomy" id="412755"/>
    <lineage>
        <taxon>unclassified sequences</taxon>
        <taxon>metagenomes</taxon>
        <taxon>ecological metagenomes</taxon>
    </lineage>
</organism>
<accession>X1TW44</accession>
<feature type="non-terminal residue" evidence="2">
    <location>
        <position position="1"/>
    </location>
</feature>
<feature type="domain" description="PTS EIIA type-2" evidence="1">
    <location>
        <begin position="130"/>
        <end position="276"/>
    </location>
</feature>
<dbReference type="InterPro" id="IPR002178">
    <property type="entry name" value="PTS_EIIA_type-2_dom"/>
</dbReference>